<keyword evidence="1" id="KW-1133">Transmembrane helix</keyword>
<name>A0AB73B9D1_CORFL</name>
<keyword evidence="1" id="KW-0812">Transmembrane</keyword>
<dbReference type="AlphaFoldDB" id="A0AB73B9D1"/>
<dbReference type="Proteomes" id="UP000315353">
    <property type="component" value="Unassembled WGS sequence"/>
</dbReference>
<evidence type="ECO:0000313" key="2">
    <source>
        <dbReference type="EMBL" id="GEB98469.1"/>
    </source>
</evidence>
<reference evidence="2 3" key="1">
    <citation type="submission" date="2019-06" db="EMBL/GenBank/DDBJ databases">
        <title>Whole genome shotgun sequence of Corynebacterium flavescens NBRC 14136.</title>
        <authorList>
            <person name="Hosoyama A."/>
            <person name="Uohara A."/>
            <person name="Ohji S."/>
            <person name="Ichikawa N."/>
        </authorList>
    </citation>
    <scope>NUCLEOTIDE SEQUENCE [LARGE SCALE GENOMIC DNA]</scope>
    <source>
        <strain evidence="2 3">NBRC 14136</strain>
    </source>
</reference>
<evidence type="ECO:0000313" key="3">
    <source>
        <dbReference type="Proteomes" id="UP000315353"/>
    </source>
</evidence>
<comment type="caution">
    <text evidence="2">The sequence shown here is derived from an EMBL/GenBank/DDBJ whole genome shotgun (WGS) entry which is preliminary data.</text>
</comment>
<keyword evidence="1" id="KW-0472">Membrane</keyword>
<organism evidence="2 3">
    <name type="scientific">Corynebacterium flavescens</name>
    <dbReference type="NCBI Taxonomy" id="28028"/>
    <lineage>
        <taxon>Bacteria</taxon>
        <taxon>Bacillati</taxon>
        <taxon>Actinomycetota</taxon>
        <taxon>Actinomycetes</taxon>
        <taxon>Mycobacteriales</taxon>
        <taxon>Corynebacteriaceae</taxon>
        <taxon>Corynebacterium</taxon>
    </lineage>
</organism>
<sequence length="211" mass="22224">MLYAVAGVCALIALVAAVPLIKNPPAAISASQTEFKDGDFPAVAYWAPLLPIAAPLLASPLADSFPDPSLDPLLQVLLGGLYLGLATALALWSMFSRAYRVGRRRLARILSQDSLDGVTDARLQAVTDHSNVIAALCACGAVDGNEASVGALSKLSGIPVAQIEELLPQLSRLGVINVNQTGALLKPKKWQVSLTEAGIRCMGQLNRLFRL</sequence>
<evidence type="ECO:0000256" key="1">
    <source>
        <dbReference type="SAM" id="Phobius"/>
    </source>
</evidence>
<proteinExistence type="predicted"/>
<gene>
    <name evidence="2" type="ORF">CFL01nite_19640</name>
</gene>
<protein>
    <submittedName>
        <fullName evidence="2">Uncharacterized protein</fullName>
    </submittedName>
</protein>
<feature type="transmembrane region" description="Helical" evidence="1">
    <location>
        <begin position="73"/>
        <end position="95"/>
    </location>
</feature>
<dbReference type="EMBL" id="BJNB01000035">
    <property type="protein sequence ID" value="GEB98469.1"/>
    <property type="molecule type" value="Genomic_DNA"/>
</dbReference>
<accession>A0AB73B9D1</accession>